<feature type="non-terminal residue" evidence="7">
    <location>
        <position position="208"/>
    </location>
</feature>
<comment type="caution">
    <text evidence="7">The sequence shown here is derived from an EMBL/GenBank/DDBJ whole genome shotgun (WGS) entry which is preliminary data.</text>
</comment>
<keyword evidence="4 5" id="KW-0472">Membrane</keyword>
<dbReference type="InterPro" id="IPR006189">
    <property type="entry name" value="CHASE_dom"/>
</dbReference>
<evidence type="ECO:0000259" key="6">
    <source>
        <dbReference type="PROSITE" id="PS50839"/>
    </source>
</evidence>
<evidence type="ECO:0000313" key="7">
    <source>
        <dbReference type="EMBL" id="KKM98404.1"/>
    </source>
</evidence>
<evidence type="ECO:0000256" key="3">
    <source>
        <dbReference type="ARBA" id="ARBA00022989"/>
    </source>
</evidence>
<evidence type="ECO:0000256" key="2">
    <source>
        <dbReference type="ARBA" id="ARBA00022692"/>
    </source>
</evidence>
<dbReference type="AlphaFoldDB" id="A0A0F9LTE3"/>
<dbReference type="Pfam" id="PF03924">
    <property type="entry name" value="CHASE"/>
    <property type="match status" value="1"/>
</dbReference>
<dbReference type="GO" id="GO:0016020">
    <property type="term" value="C:membrane"/>
    <property type="evidence" value="ECO:0007669"/>
    <property type="project" value="UniProtKB-SubCell"/>
</dbReference>
<dbReference type="Gene3D" id="3.30.450.350">
    <property type="entry name" value="CHASE domain"/>
    <property type="match status" value="1"/>
</dbReference>
<dbReference type="InterPro" id="IPR042240">
    <property type="entry name" value="CHASE_sf"/>
</dbReference>
<protein>
    <recommendedName>
        <fullName evidence="6">CHASE domain-containing protein</fullName>
    </recommendedName>
</protein>
<evidence type="ECO:0000256" key="1">
    <source>
        <dbReference type="ARBA" id="ARBA00004370"/>
    </source>
</evidence>
<accession>A0A0F9LTE3</accession>
<evidence type="ECO:0000256" key="5">
    <source>
        <dbReference type="SAM" id="Phobius"/>
    </source>
</evidence>
<dbReference type="GO" id="GO:0003824">
    <property type="term" value="F:catalytic activity"/>
    <property type="evidence" value="ECO:0007669"/>
    <property type="project" value="UniProtKB-ARBA"/>
</dbReference>
<sequence>MNDRLQAPPGPSGSRYPLWVAVAVCVGVGLSILVFLLLRRAEAFRTRAEFEAAAAEQTAELKRHIDGKLIALKSLQACVRSHSGKIDRKEFGRFARALLDQVRGIRALEWAPRVRDADRAAFEAAIAGEGITGFRITERDASGRMVRASRREEYFPISMVAPRADNEAALGVVQISATDASADEEGQDTGAFTVTRDQTSGALVVNYT</sequence>
<feature type="transmembrane region" description="Helical" evidence="5">
    <location>
        <begin position="16"/>
        <end position="38"/>
    </location>
</feature>
<dbReference type="EMBL" id="LAZR01005622">
    <property type="protein sequence ID" value="KKM98404.1"/>
    <property type="molecule type" value="Genomic_DNA"/>
</dbReference>
<gene>
    <name evidence="7" type="ORF">LCGC14_1158230</name>
</gene>
<reference evidence="7" key="1">
    <citation type="journal article" date="2015" name="Nature">
        <title>Complex archaea that bridge the gap between prokaryotes and eukaryotes.</title>
        <authorList>
            <person name="Spang A."/>
            <person name="Saw J.H."/>
            <person name="Jorgensen S.L."/>
            <person name="Zaremba-Niedzwiedzka K."/>
            <person name="Martijn J."/>
            <person name="Lind A.E."/>
            <person name="van Eijk R."/>
            <person name="Schleper C."/>
            <person name="Guy L."/>
            <person name="Ettema T.J."/>
        </authorList>
    </citation>
    <scope>NUCLEOTIDE SEQUENCE</scope>
</reference>
<organism evidence="7">
    <name type="scientific">marine sediment metagenome</name>
    <dbReference type="NCBI Taxonomy" id="412755"/>
    <lineage>
        <taxon>unclassified sequences</taxon>
        <taxon>metagenomes</taxon>
        <taxon>ecological metagenomes</taxon>
    </lineage>
</organism>
<proteinExistence type="predicted"/>
<dbReference type="GO" id="GO:0007165">
    <property type="term" value="P:signal transduction"/>
    <property type="evidence" value="ECO:0007669"/>
    <property type="project" value="UniProtKB-ARBA"/>
</dbReference>
<comment type="subcellular location">
    <subcellularLocation>
        <location evidence="1">Membrane</location>
    </subcellularLocation>
</comment>
<evidence type="ECO:0000256" key="4">
    <source>
        <dbReference type="ARBA" id="ARBA00023136"/>
    </source>
</evidence>
<keyword evidence="2 5" id="KW-0812">Transmembrane</keyword>
<dbReference type="PROSITE" id="PS50839">
    <property type="entry name" value="CHASE"/>
    <property type="match status" value="1"/>
</dbReference>
<name>A0A0F9LTE3_9ZZZZ</name>
<feature type="domain" description="CHASE" evidence="6">
    <location>
        <begin position="82"/>
        <end position="172"/>
    </location>
</feature>
<keyword evidence="3 5" id="KW-1133">Transmembrane helix</keyword>